<dbReference type="STRING" id="188477.A0A433U8S4"/>
<evidence type="ECO:0000313" key="5">
    <source>
        <dbReference type="Proteomes" id="UP000271974"/>
    </source>
</evidence>
<feature type="domain" description="Peptidase S1" evidence="3">
    <location>
        <begin position="9"/>
        <end position="244"/>
    </location>
</feature>
<dbReference type="SMART" id="SM00020">
    <property type="entry name" value="Tryp_SPc"/>
    <property type="match status" value="1"/>
</dbReference>
<evidence type="ECO:0000256" key="1">
    <source>
        <dbReference type="ARBA" id="ARBA00023157"/>
    </source>
</evidence>
<evidence type="ECO:0000313" key="4">
    <source>
        <dbReference type="EMBL" id="RUS90245.1"/>
    </source>
</evidence>
<dbReference type="InterPro" id="IPR009003">
    <property type="entry name" value="Peptidase_S1_PA"/>
</dbReference>
<dbReference type="Pfam" id="PF00089">
    <property type="entry name" value="Trypsin"/>
    <property type="match status" value="1"/>
</dbReference>
<dbReference type="InterPro" id="IPR001254">
    <property type="entry name" value="Trypsin_dom"/>
</dbReference>
<dbReference type="InterPro" id="IPR018114">
    <property type="entry name" value="TRYPSIN_HIS"/>
</dbReference>
<dbReference type="GO" id="GO:0006508">
    <property type="term" value="P:proteolysis"/>
    <property type="evidence" value="ECO:0007669"/>
    <property type="project" value="InterPro"/>
</dbReference>
<accession>A0A433U8S4</accession>
<keyword evidence="5" id="KW-1185">Reference proteome</keyword>
<dbReference type="PANTHER" id="PTHR24252:SF27">
    <property type="entry name" value="TRANSMEMBRANE PROTEASE SERINE 3-LIKE"/>
    <property type="match status" value="1"/>
</dbReference>
<dbReference type="PROSITE" id="PS00134">
    <property type="entry name" value="TRYPSIN_HIS"/>
    <property type="match status" value="1"/>
</dbReference>
<protein>
    <recommendedName>
        <fullName evidence="3">Peptidase S1 domain-containing protein</fullName>
    </recommendedName>
</protein>
<dbReference type="EMBL" id="RQTK01000037">
    <property type="protein sequence ID" value="RUS90245.1"/>
    <property type="molecule type" value="Genomic_DNA"/>
</dbReference>
<dbReference type="InterPro" id="IPR043504">
    <property type="entry name" value="Peptidase_S1_PA_chymotrypsin"/>
</dbReference>
<dbReference type="SUPFAM" id="SSF50494">
    <property type="entry name" value="Trypsin-like serine proteases"/>
    <property type="match status" value="1"/>
</dbReference>
<dbReference type="GO" id="GO:0004252">
    <property type="term" value="F:serine-type endopeptidase activity"/>
    <property type="evidence" value="ECO:0007669"/>
    <property type="project" value="InterPro"/>
</dbReference>
<dbReference type="PROSITE" id="PS50240">
    <property type="entry name" value="TRYPSIN_DOM"/>
    <property type="match status" value="1"/>
</dbReference>
<reference evidence="4 5" key="1">
    <citation type="submission" date="2019-01" db="EMBL/GenBank/DDBJ databases">
        <title>A draft genome assembly of the solar-powered sea slug Elysia chlorotica.</title>
        <authorList>
            <person name="Cai H."/>
            <person name="Li Q."/>
            <person name="Fang X."/>
            <person name="Li J."/>
            <person name="Curtis N.E."/>
            <person name="Altenburger A."/>
            <person name="Shibata T."/>
            <person name="Feng M."/>
            <person name="Maeda T."/>
            <person name="Schwartz J.A."/>
            <person name="Shigenobu S."/>
            <person name="Lundholm N."/>
            <person name="Nishiyama T."/>
            <person name="Yang H."/>
            <person name="Hasebe M."/>
            <person name="Li S."/>
            <person name="Pierce S.K."/>
            <person name="Wang J."/>
        </authorList>
    </citation>
    <scope>NUCLEOTIDE SEQUENCE [LARGE SCALE GENOMIC DNA]</scope>
    <source>
        <strain evidence="4">EC2010</strain>
        <tissue evidence="4">Whole organism of an adult</tissue>
    </source>
</reference>
<feature type="non-terminal residue" evidence="4">
    <location>
        <position position="1"/>
    </location>
</feature>
<sequence length="244" mass="26503">CGRANFNRIVGGTDAGQCEYPWMVLLYNQVTQKICGGSIIGPRDILTASHCLFDLDERFDYEKAQANQLIVFSGSSAMPIGGNVPTTGLRRNYVAQVIIHPDYEPSTARNDVAMLRLRADLPQDNCHTPVCLVTGQESPQAATGCRTMGWGKTINDPDGDASSDLKWTSLSIISDFECRRIYGPQQHQALHCGDSGGPLVCRGSDGSFYQHGIVSLGLDGECGKTAGLYTRVTTFLPWIKANLV</sequence>
<dbReference type="AlphaFoldDB" id="A0A433U8S4"/>
<organism evidence="4 5">
    <name type="scientific">Elysia chlorotica</name>
    <name type="common">Eastern emerald elysia</name>
    <name type="synonym">Sea slug</name>
    <dbReference type="NCBI Taxonomy" id="188477"/>
    <lineage>
        <taxon>Eukaryota</taxon>
        <taxon>Metazoa</taxon>
        <taxon>Spiralia</taxon>
        <taxon>Lophotrochozoa</taxon>
        <taxon>Mollusca</taxon>
        <taxon>Gastropoda</taxon>
        <taxon>Heterobranchia</taxon>
        <taxon>Euthyneura</taxon>
        <taxon>Panpulmonata</taxon>
        <taxon>Sacoglossa</taxon>
        <taxon>Placobranchoidea</taxon>
        <taxon>Plakobranchidae</taxon>
        <taxon>Elysia</taxon>
    </lineage>
</organism>
<proteinExistence type="predicted"/>
<dbReference type="PRINTS" id="PR00722">
    <property type="entry name" value="CHYMOTRYPSIN"/>
</dbReference>
<gene>
    <name evidence="4" type="ORF">EGW08_002026</name>
</gene>
<dbReference type="InterPro" id="IPR001314">
    <property type="entry name" value="Peptidase_S1A"/>
</dbReference>
<dbReference type="Gene3D" id="2.40.10.10">
    <property type="entry name" value="Trypsin-like serine proteases"/>
    <property type="match status" value="1"/>
</dbReference>
<dbReference type="FunFam" id="2.40.10.10:FF:000068">
    <property type="entry name" value="transmembrane protease serine 2"/>
    <property type="match status" value="1"/>
</dbReference>
<keyword evidence="1" id="KW-1015">Disulfide bond</keyword>
<dbReference type="PANTHER" id="PTHR24252">
    <property type="entry name" value="ACROSIN-RELATED"/>
    <property type="match status" value="1"/>
</dbReference>
<dbReference type="Proteomes" id="UP000271974">
    <property type="component" value="Unassembled WGS sequence"/>
</dbReference>
<evidence type="ECO:0000256" key="2">
    <source>
        <dbReference type="ARBA" id="ARBA00023180"/>
    </source>
</evidence>
<dbReference type="CDD" id="cd00190">
    <property type="entry name" value="Tryp_SPc"/>
    <property type="match status" value="1"/>
</dbReference>
<name>A0A433U8S4_ELYCH</name>
<keyword evidence="2" id="KW-0325">Glycoprotein</keyword>
<dbReference type="OrthoDB" id="6267810at2759"/>
<comment type="caution">
    <text evidence="4">The sequence shown here is derived from an EMBL/GenBank/DDBJ whole genome shotgun (WGS) entry which is preliminary data.</text>
</comment>
<evidence type="ECO:0000259" key="3">
    <source>
        <dbReference type="PROSITE" id="PS50240"/>
    </source>
</evidence>